<dbReference type="AlphaFoldDB" id="A0A4Y9P361"/>
<evidence type="ECO:0000313" key="1">
    <source>
        <dbReference type="EMBL" id="TFV73193.1"/>
    </source>
</evidence>
<dbReference type="RefSeq" id="WP_135165382.1">
    <property type="nucleotide sequence ID" value="NZ_SPQS01000012.1"/>
</dbReference>
<dbReference type="Proteomes" id="UP000297700">
    <property type="component" value="Unassembled WGS sequence"/>
</dbReference>
<name>A0A4Y9P361_9BRAD</name>
<evidence type="ECO:0000313" key="2">
    <source>
        <dbReference type="Proteomes" id="UP000297700"/>
    </source>
</evidence>
<organism evidence="1 2">
    <name type="scientific">Bradyrhizobium frederickii</name>
    <dbReference type="NCBI Taxonomy" id="2560054"/>
    <lineage>
        <taxon>Bacteria</taxon>
        <taxon>Pseudomonadati</taxon>
        <taxon>Pseudomonadota</taxon>
        <taxon>Alphaproteobacteria</taxon>
        <taxon>Hyphomicrobiales</taxon>
        <taxon>Nitrobacteraceae</taxon>
        <taxon>Bradyrhizobium</taxon>
    </lineage>
</organism>
<accession>A0A4Y9P361</accession>
<comment type="caution">
    <text evidence="1">The sequence shown here is derived from an EMBL/GenBank/DDBJ whole genome shotgun (WGS) entry which is preliminary data.</text>
</comment>
<sequence>MSIRCTVESAFFIAWSCLEQSGELGPPDESANVLLDAIEAQLRTGERRQLMLANRAIDAYRAHAAERRSTGDREARVVG</sequence>
<dbReference type="EMBL" id="SPQS01000012">
    <property type="protein sequence ID" value="TFV73193.1"/>
    <property type="molecule type" value="Genomic_DNA"/>
</dbReference>
<protein>
    <submittedName>
        <fullName evidence="1">Uncharacterized protein</fullName>
    </submittedName>
</protein>
<gene>
    <name evidence="1" type="ORF">E4K64_21915</name>
</gene>
<reference evidence="1 2" key="1">
    <citation type="submission" date="2019-03" db="EMBL/GenBank/DDBJ databases">
        <title>Bradyrhizobium strains diversity.</title>
        <authorList>
            <person name="Urquiaga M.C.O."/>
            <person name="Hungria M."/>
            <person name="Delamuta J.R.M."/>
            <person name="Klepa M.S."/>
        </authorList>
    </citation>
    <scope>NUCLEOTIDE SEQUENCE [LARGE SCALE GENOMIC DNA]</scope>
    <source>
        <strain evidence="1 2">CNPSo 3426</strain>
    </source>
</reference>
<proteinExistence type="predicted"/>